<evidence type="ECO:0000256" key="8">
    <source>
        <dbReference type="ARBA" id="ARBA00023034"/>
    </source>
</evidence>
<reference evidence="10" key="2">
    <citation type="journal article" date="2023" name="Science">
        <title>Genomic signatures of disease resistance in endangered staghorn corals.</title>
        <authorList>
            <person name="Vollmer S.V."/>
            <person name="Selwyn J.D."/>
            <person name="Despard B.A."/>
            <person name="Roesel C.L."/>
        </authorList>
    </citation>
    <scope>NUCLEOTIDE SEQUENCE</scope>
    <source>
        <strain evidence="10">K2</strain>
    </source>
</reference>
<evidence type="ECO:0000256" key="1">
    <source>
        <dbReference type="ARBA" id="ARBA00004323"/>
    </source>
</evidence>
<keyword evidence="6" id="KW-0735">Signal-anchor</keyword>
<comment type="caution">
    <text evidence="10">The sequence shown here is derived from an EMBL/GenBank/DDBJ whole genome shotgun (WGS) entry which is preliminary data.</text>
</comment>
<accession>A0AAD9PW99</accession>
<dbReference type="GO" id="GO:0006493">
    <property type="term" value="P:protein O-linked glycosylation"/>
    <property type="evidence" value="ECO:0007669"/>
    <property type="project" value="TreeGrafter"/>
</dbReference>
<dbReference type="InterPro" id="IPR002659">
    <property type="entry name" value="Glyco_trans_31"/>
</dbReference>
<keyword evidence="11" id="KW-1185">Reference proteome</keyword>
<dbReference type="EMBL" id="JARQWQ010000116">
    <property type="protein sequence ID" value="KAK2550059.1"/>
    <property type="molecule type" value="Genomic_DNA"/>
</dbReference>
<dbReference type="Gene3D" id="3.90.550.50">
    <property type="match status" value="2"/>
</dbReference>
<keyword evidence="3" id="KW-0328">Glycosyltransferase</keyword>
<name>A0AAD9PW99_ACRCE</name>
<dbReference type="GO" id="GO:0000139">
    <property type="term" value="C:Golgi membrane"/>
    <property type="evidence" value="ECO:0007669"/>
    <property type="project" value="UniProtKB-SubCell"/>
</dbReference>
<evidence type="ECO:0000313" key="11">
    <source>
        <dbReference type="Proteomes" id="UP001249851"/>
    </source>
</evidence>
<comment type="similarity">
    <text evidence="2">Belongs to the glycosyltransferase 31 family.</text>
</comment>
<evidence type="ECO:0000256" key="2">
    <source>
        <dbReference type="ARBA" id="ARBA00008661"/>
    </source>
</evidence>
<dbReference type="AlphaFoldDB" id="A0AAD9PW99"/>
<dbReference type="Pfam" id="PF01762">
    <property type="entry name" value="Galactosyl_T"/>
    <property type="match status" value="2"/>
</dbReference>
<evidence type="ECO:0000256" key="4">
    <source>
        <dbReference type="ARBA" id="ARBA00022679"/>
    </source>
</evidence>
<keyword evidence="4" id="KW-0808">Transferase</keyword>
<dbReference type="GO" id="GO:0006024">
    <property type="term" value="P:glycosaminoglycan biosynthetic process"/>
    <property type="evidence" value="ECO:0007669"/>
    <property type="project" value="TreeGrafter"/>
</dbReference>
<evidence type="ECO:0000256" key="5">
    <source>
        <dbReference type="ARBA" id="ARBA00022692"/>
    </source>
</evidence>
<dbReference type="PANTHER" id="PTHR11214:SF3">
    <property type="entry name" value="BETA-1,3-GALACTOSYLTRANSFERASE 6"/>
    <property type="match status" value="1"/>
</dbReference>
<keyword evidence="7" id="KW-1133">Transmembrane helix</keyword>
<keyword evidence="5" id="KW-0812">Transmembrane</keyword>
<proteinExistence type="inferred from homology"/>
<reference evidence="10" key="1">
    <citation type="journal article" date="2023" name="G3 (Bethesda)">
        <title>Whole genome assembly and annotation of the endangered Caribbean coral Acropora cervicornis.</title>
        <authorList>
            <person name="Selwyn J.D."/>
            <person name="Vollmer S.V."/>
        </authorList>
    </citation>
    <scope>NUCLEOTIDE SEQUENCE</scope>
    <source>
        <strain evidence="10">K2</strain>
    </source>
</reference>
<keyword evidence="8" id="KW-0333">Golgi apparatus</keyword>
<evidence type="ECO:0000256" key="7">
    <source>
        <dbReference type="ARBA" id="ARBA00022989"/>
    </source>
</evidence>
<organism evidence="10 11">
    <name type="scientific">Acropora cervicornis</name>
    <name type="common">Staghorn coral</name>
    <dbReference type="NCBI Taxonomy" id="6130"/>
    <lineage>
        <taxon>Eukaryota</taxon>
        <taxon>Metazoa</taxon>
        <taxon>Cnidaria</taxon>
        <taxon>Anthozoa</taxon>
        <taxon>Hexacorallia</taxon>
        <taxon>Scleractinia</taxon>
        <taxon>Astrocoeniina</taxon>
        <taxon>Acroporidae</taxon>
        <taxon>Acropora</taxon>
    </lineage>
</organism>
<gene>
    <name evidence="10" type="ORF">P5673_029390</name>
</gene>
<sequence>MFRNLTLDRKDKNHCMVASDEFSDLNEKGVKESVLLLIVVSTAPSRQDRREAIRQTWWTKCRGKVVCKFFTDGIQISKEDQQKLLQEKQVYKDLEFQPIIGGRTFGLRYLYQMMWAAAKYDFKYYLRLDDDYFVCLGRLLHELRYRPSKMLCWGSYHCNTHLSYVDEAWTLFTHDVIVSILSQDPQRMLCHPHADQELPIWMESVFNKTENLIRFDDQRLYHYPPARTVERFKSLANPCDSHIGIHGCSPELMRIFWNSDSDKAKSVSPLTEFSATCGKPFVFDISLMADPYKFDLRPCIQNPLWTPEETMWTGVLSGARKDWSSLTWDKITETSRHDKSNIIRETFYINDKQMGVKRPQFWLSHLQPLQDMFRNLTIDRKDKNDCMVASDEFSDLNEERVKESVLLLIVVSTAPSRQDRREAIRQTWWTKCRGKVVCKFFTDGIQISKEDQQKLLQEKQVYKDLEFQPIIGGRTFGLRYLYQMMWAAAKYDFKYYLRLDDDYFVCLGRLLHELRYRPSKMLCWGSYHCNTDLSYVDEAWTLFTHDVIVRILSQNPQRMLCHPHADQELPIWMESVFNKNENLIRFDDERLYHYPPARTVERFKKLARPCDFYIGIHGSSPELMRMFWNSDSDKARSVSPLTEFSATCGKPFVFDISLMWEAYKFDLRPCIQNPLWTPGETMWTGILSGTKKGTFPCP</sequence>
<keyword evidence="9" id="KW-0472">Membrane</keyword>
<dbReference type="GO" id="GO:0047220">
    <property type="term" value="F:galactosylxylosylprotein 3-beta-galactosyltransferase activity"/>
    <property type="evidence" value="ECO:0007669"/>
    <property type="project" value="TreeGrafter"/>
</dbReference>
<protein>
    <submittedName>
        <fullName evidence="10">Hydroxyproline O-galactosyltransferase GALT3</fullName>
    </submittedName>
</protein>
<dbReference type="PANTHER" id="PTHR11214">
    <property type="entry name" value="BETA-1,3-N-ACETYLGLUCOSAMINYLTRANSFERASE"/>
    <property type="match status" value="1"/>
</dbReference>
<evidence type="ECO:0000313" key="10">
    <source>
        <dbReference type="EMBL" id="KAK2550059.1"/>
    </source>
</evidence>
<evidence type="ECO:0000256" key="9">
    <source>
        <dbReference type="ARBA" id="ARBA00023136"/>
    </source>
</evidence>
<dbReference type="Proteomes" id="UP001249851">
    <property type="component" value="Unassembled WGS sequence"/>
</dbReference>
<evidence type="ECO:0000256" key="6">
    <source>
        <dbReference type="ARBA" id="ARBA00022968"/>
    </source>
</evidence>
<evidence type="ECO:0000256" key="3">
    <source>
        <dbReference type="ARBA" id="ARBA00022676"/>
    </source>
</evidence>
<comment type="subcellular location">
    <subcellularLocation>
        <location evidence="1">Golgi apparatus membrane</location>
        <topology evidence="1">Single-pass type II membrane protein</topology>
    </subcellularLocation>
</comment>